<proteinExistence type="predicted"/>
<dbReference type="PROSITE" id="PS51257">
    <property type="entry name" value="PROKAR_LIPOPROTEIN"/>
    <property type="match status" value="1"/>
</dbReference>
<comment type="caution">
    <text evidence="3">The sequence shown here is derived from an EMBL/GenBank/DDBJ whole genome shotgun (WGS) entry which is preliminary data.</text>
</comment>
<keyword evidence="4" id="KW-1185">Reference proteome</keyword>
<dbReference type="InterPro" id="IPR010794">
    <property type="entry name" value="MalM"/>
</dbReference>
<gene>
    <name evidence="3" type="ORF">C7446_1847</name>
</gene>
<dbReference type="Pfam" id="PF07148">
    <property type="entry name" value="MalM"/>
    <property type="match status" value="1"/>
</dbReference>
<reference evidence="3 4" key="1">
    <citation type="submission" date="2018-10" db="EMBL/GenBank/DDBJ databases">
        <title>Genomic Encyclopedia of Type Strains, Phase IV (KMG-IV): sequencing the most valuable type-strain genomes for metagenomic binning, comparative biology and taxonomic classification.</title>
        <authorList>
            <person name="Goeker M."/>
        </authorList>
    </citation>
    <scope>NUCLEOTIDE SEQUENCE [LARGE SCALE GENOMIC DNA]</scope>
    <source>
        <strain evidence="3 4">DSM 23229</strain>
    </source>
</reference>
<feature type="compositionally biased region" description="Polar residues" evidence="1">
    <location>
        <begin position="227"/>
        <end position="240"/>
    </location>
</feature>
<name>A0A420WW22_9GAMM</name>
<dbReference type="Proteomes" id="UP000281975">
    <property type="component" value="Unassembled WGS sequence"/>
</dbReference>
<dbReference type="GO" id="GO:0042597">
    <property type="term" value="C:periplasmic space"/>
    <property type="evidence" value="ECO:0007669"/>
    <property type="project" value="InterPro"/>
</dbReference>
<organism evidence="3 4">
    <name type="scientific">Kushneria sinocarnis</name>
    <dbReference type="NCBI Taxonomy" id="595502"/>
    <lineage>
        <taxon>Bacteria</taxon>
        <taxon>Pseudomonadati</taxon>
        <taxon>Pseudomonadota</taxon>
        <taxon>Gammaproteobacteria</taxon>
        <taxon>Oceanospirillales</taxon>
        <taxon>Halomonadaceae</taxon>
        <taxon>Kushneria</taxon>
    </lineage>
</organism>
<dbReference type="RefSeq" id="WP_121172807.1">
    <property type="nucleotide sequence ID" value="NZ_RBIN01000005.1"/>
</dbReference>
<dbReference type="GO" id="GO:0008643">
    <property type="term" value="P:carbohydrate transport"/>
    <property type="evidence" value="ECO:0007669"/>
    <property type="project" value="InterPro"/>
</dbReference>
<dbReference type="OrthoDB" id="5944162at2"/>
<sequence length="320" mass="33912">MKRAPLALLTSGLLITLSGCAAMSSPTTSTPSVATGQQALSRAADCCDSLASLPYQSLQNRQSLTLTFDANTPAHHFSDGKSFFHAFALPDSQQPVVLQISSPIEQEQVVAPTLLLLDDNFQPVRRLGSDQLTYQGPNGFRDARLGGAVSVMPGPDAAYIVLYTSDSDRAGSTSYENPEKTYARVRGLAEPALPDPVADHAATGRVTLEISPISENGNLLAPLMGRQSPTPLNASQSARNTTSTAPAAAVSAQQATAASSSRQREATRTQQSELDYRRMIRAALKAGDIELAMQLADRAESAGQTGTRAWLAKQLRTSTP</sequence>
<keyword evidence="2" id="KW-0732">Signal</keyword>
<dbReference type="AlphaFoldDB" id="A0A420WW22"/>
<protein>
    <submittedName>
        <fullName evidence="3">Maltose operon protein</fullName>
    </submittedName>
</protein>
<evidence type="ECO:0000313" key="4">
    <source>
        <dbReference type="Proteomes" id="UP000281975"/>
    </source>
</evidence>
<feature type="signal peptide" evidence="2">
    <location>
        <begin position="1"/>
        <end position="21"/>
    </location>
</feature>
<accession>A0A420WW22</accession>
<feature type="compositionally biased region" description="Low complexity" evidence="1">
    <location>
        <begin position="241"/>
        <end position="261"/>
    </location>
</feature>
<evidence type="ECO:0000256" key="2">
    <source>
        <dbReference type="SAM" id="SignalP"/>
    </source>
</evidence>
<feature type="region of interest" description="Disordered" evidence="1">
    <location>
        <begin position="219"/>
        <end position="273"/>
    </location>
</feature>
<dbReference type="EMBL" id="RBIN01000005">
    <property type="protein sequence ID" value="RKR03326.1"/>
    <property type="molecule type" value="Genomic_DNA"/>
</dbReference>
<evidence type="ECO:0000256" key="1">
    <source>
        <dbReference type="SAM" id="MobiDB-lite"/>
    </source>
</evidence>
<feature type="chain" id="PRO_5019378316" evidence="2">
    <location>
        <begin position="22"/>
        <end position="320"/>
    </location>
</feature>
<evidence type="ECO:0000313" key="3">
    <source>
        <dbReference type="EMBL" id="RKR03326.1"/>
    </source>
</evidence>